<feature type="region of interest" description="Disordered" evidence="2">
    <location>
        <begin position="121"/>
        <end position="174"/>
    </location>
</feature>
<name>A0A7R8V333_HERIL</name>
<gene>
    <name evidence="3" type="ORF">HERILL_LOCUS14371</name>
</gene>
<sequence>MDDNLESYLQEERRKLESEKRRLHSACLNKDETARIGADDEEAFSNEKELYSQNLAQNELDHKTEASIQVPNADNSDIQKAEKSLEPCPAADLLSRREKVLSVSNSPRDFTENLRNIGLSPCNRMRSKSSVARAPADFSNTSNDEEDSDRSKVDKERANVNAKRAATSSPRYAEKETMGEWISDTFYSYFPSFNILDQKRQNLAKDRQREYQEYLKRISESEKPKRNPVKNNQVAPSPEPYETTYHQEKVEDKPPENSDTNIEDDPDKPESTKRKLLQDLRHTSLNTLVNGDGISDRNKESAEKERKKKIEYQKQLLRQIEEKRKEVEELKRREKLEEELLAKKLEEQLKTMQLEDELEKERIKAEKVRLNIEQNQTLRMKLLQNLSNDAKLLERRNPKTANDDNKVYKYFSNSSRSDYNKYSRESFFDISDSESDQLSMPKSSGQFSPDDCIFYNNGVKMSRRLDYKSNESLENNSQENELSSCKNCQRPFLASNKTRTKPCPHCLHQRNYCVDCMRSVCTYCGEVTLDTNTPLTTRSLPTNPSGRSQTNSNRSFKVLDISYGANIKDFDYKLEKQNSHPSYVVEKSYTSKVPPLTAYNPESKVIEPKLIMTSSRSNGATPGEDETNIYVIARNTNGRLSKYLRNYGDLSNKSLNFAKKNNSIKQDSQKSKISSMPLLREPSKKRVTKIREEVVSKKPVTDNIRKLAQKWEIPAVQKNIVSPSSGVLTQLGAFRKQLQIEKLELDVDPTNQT</sequence>
<feature type="region of interest" description="Disordered" evidence="2">
    <location>
        <begin position="217"/>
        <end position="307"/>
    </location>
</feature>
<dbReference type="InParanoid" id="A0A7R8V333"/>
<evidence type="ECO:0000256" key="1">
    <source>
        <dbReference type="SAM" id="Coils"/>
    </source>
</evidence>
<evidence type="ECO:0000313" key="3">
    <source>
        <dbReference type="EMBL" id="CAD7091976.1"/>
    </source>
</evidence>
<feature type="compositionally biased region" description="Basic and acidic residues" evidence="2">
    <location>
        <begin position="268"/>
        <end position="282"/>
    </location>
</feature>
<dbReference type="Proteomes" id="UP000594454">
    <property type="component" value="Chromosome 6"/>
</dbReference>
<keyword evidence="4" id="KW-1185">Reference proteome</keyword>
<feature type="compositionally biased region" description="Basic and acidic residues" evidence="2">
    <location>
        <begin position="245"/>
        <end position="256"/>
    </location>
</feature>
<dbReference type="FunCoup" id="A0A7R8V333">
    <property type="interactions" value="29"/>
</dbReference>
<feature type="region of interest" description="Disordered" evidence="2">
    <location>
        <begin position="62"/>
        <end position="84"/>
    </location>
</feature>
<proteinExistence type="predicted"/>
<reference evidence="3 4" key="1">
    <citation type="submission" date="2020-11" db="EMBL/GenBank/DDBJ databases">
        <authorList>
            <person name="Wallbank WR R."/>
            <person name="Pardo Diaz C."/>
            <person name="Kozak K."/>
            <person name="Martin S."/>
            <person name="Jiggins C."/>
            <person name="Moest M."/>
            <person name="Warren A I."/>
            <person name="Generalovic N T."/>
            <person name="Byers J.R.P. K."/>
            <person name="Montejo-Kovacevich G."/>
            <person name="Yen C E."/>
        </authorList>
    </citation>
    <scope>NUCLEOTIDE SEQUENCE [LARGE SCALE GENOMIC DNA]</scope>
</reference>
<dbReference type="EMBL" id="LR899014">
    <property type="protein sequence ID" value="CAD7091976.1"/>
    <property type="molecule type" value="Genomic_DNA"/>
</dbReference>
<evidence type="ECO:0000313" key="4">
    <source>
        <dbReference type="Proteomes" id="UP000594454"/>
    </source>
</evidence>
<feature type="coiled-coil region" evidence="1">
    <location>
        <begin position="2"/>
        <end position="29"/>
    </location>
</feature>
<dbReference type="AlphaFoldDB" id="A0A7R8V333"/>
<feature type="compositionally biased region" description="Polar residues" evidence="2">
    <location>
        <begin position="66"/>
        <end position="76"/>
    </location>
</feature>
<feature type="compositionally biased region" description="Basic and acidic residues" evidence="2">
    <location>
        <begin position="294"/>
        <end position="307"/>
    </location>
</feature>
<accession>A0A7R8V333</accession>
<feature type="compositionally biased region" description="Basic and acidic residues" evidence="2">
    <location>
        <begin position="149"/>
        <end position="158"/>
    </location>
</feature>
<evidence type="ECO:0000256" key="2">
    <source>
        <dbReference type="SAM" id="MobiDB-lite"/>
    </source>
</evidence>
<keyword evidence="1" id="KW-0175">Coiled coil</keyword>
<protein>
    <submittedName>
        <fullName evidence="3">Uncharacterized protein</fullName>
    </submittedName>
</protein>
<organism evidence="3 4">
    <name type="scientific">Hermetia illucens</name>
    <name type="common">Black soldier fly</name>
    <dbReference type="NCBI Taxonomy" id="343691"/>
    <lineage>
        <taxon>Eukaryota</taxon>
        <taxon>Metazoa</taxon>
        <taxon>Ecdysozoa</taxon>
        <taxon>Arthropoda</taxon>
        <taxon>Hexapoda</taxon>
        <taxon>Insecta</taxon>
        <taxon>Pterygota</taxon>
        <taxon>Neoptera</taxon>
        <taxon>Endopterygota</taxon>
        <taxon>Diptera</taxon>
        <taxon>Brachycera</taxon>
        <taxon>Stratiomyomorpha</taxon>
        <taxon>Stratiomyidae</taxon>
        <taxon>Hermetiinae</taxon>
        <taxon>Hermetia</taxon>
    </lineage>
</organism>
<dbReference type="OrthoDB" id="7735955at2759"/>